<evidence type="ECO:0000256" key="4">
    <source>
        <dbReference type="ARBA" id="ARBA00023235"/>
    </source>
</evidence>
<keyword evidence="9" id="KW-1185">Reference proteome</keyword>
<feature type="binding site" evidence="6">
    <location>
        <position position="115"/>
    </location>
    <ligand>
        <name>substrate</name>
    </ligand>
</feature>
<sequence>MSMLMSMPMSMSMSMPISTMMMAKTIANRTGVAVSRRSTNININNNKRYKSTLILLRHGKSIWNGGVGEARFTGWADVPLTVQGRVEAVAAGLLLRHRGIKAKSVCVAFASELERSHETCELVLASMAGHKQDSWSTHRIRRDWRLNERHWGIIQGRYKNDPELIETYGEEELISFRRSLKGKPPPLELNNDNENGKDDDAKYFNNQASNAPLTESLQDCQRRVVDCWTDTISKTLFDETDLPYPPENRTIMVVAHANTIRALMAHFDDVDECQIPNLFVPNSVPILYNFDDKTRKPFEDKLESHTVAGITSHARWMLSVENHNHIRDAITTGGMLTRALFDFMNVTKDGKVCRKELEAGIHDLQNPDNDNSHYVRDCVVVDVAKKCAFEMKDPNEYITFEEFERRTTMAYNEIQSLCEDEHSSEHIEWV</sequence>
<feature type="site" description="Transition state stabilizer" evidence="7">
    <location>
        <position position="256"/>
    </location>
</feature>
<accession>A0A1E7ERE4</accession>
<evidence type="ECO:0000313" key="8">
    <source>
        <dbReference type="EMBL" id="OEU08396.1"/>
    </source>
</evidence>
<dbReference type="InParanoid" id="A0A1E7ERE4"/>
<feature type="active site" description="Proton donor/acceptor" evidence="5">
    <location>
        <position position="148"/>
    </location>
</feature>
<dbReference type="GO" id="GO:0004619">
    <property type="term" value="F:phosphoglycerate mutase activity"/>
    <property type="evidence" value="ECO:0007669"/>
    <property type="project" value="UniProtKB-EC"/>
</dbReference>
<evidence type="ECO:0000256" key="6">
    <source>
        <dbReference type="PIRSR" id="PIRSR613078-2"/>
    </source>
</evidence>
<protein>
    <recommendedName>
        <fullName evidence="2">phosphoglycerate mutase (2,3-diphosphoglycerate-dependent)</fullName>
        <ecNumber evidence="2">5.4.2.11</ecNumber>
    </recommendedName>
</protein>
<reference evidence="8 9" key="1">
    <citation type="submission" date="2016-09" db="EMBL/GenBank/DDBJ databases">
        <title>Extensive genetic diversity and differential bi-allelic expression allows diatom success in the polar Southern Ocean.</title>
        <authorList>
            <consortium name="DOE Joint Genome Institute"/>
            <person name="Mock T."/>
            <person name="Otillar R.P."/>
            <person name="Strauss J."/>
            <person name="Dupont C."/>
            <person name="Frickenhaus S."/>
            <person name="Maumus F."/>
            <person name="Mcmullan M."/>
            <person name="Sanges R."/>
            <person name="Schmutz J."/>
            <person name="Toseland A."/>
            <person name="Valas R."/>
            <person name="Veluchamy A."/>
            <person name="Ward B.J."/>
            <person name="Allen A."/>
            <person name="Barry K."/>
            <person name="Falciatore A."/>
            <person name="Ferrante M."/>
            <person name="Fortunato A.E."/>
            <person name="Gloeckner G."/>
            <person name="Gruber A."/>
            <person name="Hipkin R."/>
            <person name="Janech M."/>
            <person name="Kroth P."/>
            <person name="Leese F."/>
            <person name="Lindquist E."/>
            <person name="Lyon B.R."/>
            <person name="Martin J."/>
            <person name="Mayer C."/>
            <person name="Parker M."/>
            <person name="Quesneville H."/>
            <person name="Raymond J."/>
            <person name="Uhlig C."/>
            <person name="Valentin K.U."/>
            <person name="Worden A.Z."/>
            <person name="Armbrust E.V."/>
            <person name="Bowler C."/>
            <person name="Green B."/>
            <person name="Moulton V."/>
            <person name="Van Oosterhout C."/>
            <person name="Grigoriev I."/>
        </authorList>
    </citation>
    <scope>NUCLEOTIDE SEQUENCE [LARGE SCALE GENOMIC DNA]</scope>
    <source>
        <strain evidence="8 9">CCMP1102</strain>
    </source>
</reference>
<dbReference type="SUPFAM" id="SSF53254">
    <property type="entry name" value="Phosphoglycerate mutase-like"/>
    <property type="match status" value="1"/>
</dbReference>
<dbReference type="InterPro" id="IPR005952">
    <property type="entry name" value="Phosphogly_mut1"/>
</dbReference>
<feature type="binding site" evidence="6">
    <location>
        <position position="159"/>
    </location>
    <ligand>
        <name>substrate</name>
    </ligand>
</feature>
<proteinExistence type="inferred from homology"/>
<dbReference type="CDD" id="cd07067">
    <property type="entry name" value="HP_PGM_like"/>
    <property type="match status" value="1"/>
</dbReference>
<evidence type="ECO:0000256" key="2">
    <source>
        <dbReference type="ARBA" id="ARBA00012028"/>
    </source>
</evidence>
<dbReference type="NCBIfam" id="TIGR01258">
    <property type="entry name" value="pgm_1"/>
    <property type="match status" value="1"/>
</dbReference>
<dbReference type="KEGG" id="fcy:FRACYDRAFT_250143"/>
<evidence type="ECO:0000256" key="5">
    <source>
        <dbReference type="PIRSR" id="PIRSR613078-1"/>
    </source>
</evidence>
<feature type="active site" description="Tele-phosphohistidine intermediate" evidence="5">
    <location>
        <position position="58"/>
    </location>
</feature>
<dbReference type="Proteomes" id="UP000095751">
    <property type="component" value="Unassembled WGS sequence"/>
</dbReference>
<feature type="binding site" evidence="6">
    <location>
        <begin position="177"/>
        <end position="178"/>
    </location>
    <ligand>
        <name>substrate</name>
    </ligand>
</feature>
<dbReference type="InterPro" id="IPR013078">
    <property type="entry name" value="His_Pase_superF_clade-1"/>
</dbReference>
<dbReference type="AlphaFoldDB" id="A0A1E7ERE4"/>
<evidence type="ECO:0000256" key="1">
    <source>
        <dbReference type="ARBA" id="ARBA00006717"/>
    </source>
</evidence>
<evidence type="ECO:0000256" key="3">
    <source>
        <dbReference type="ARBA" id="ARBA00023152"/>
    </source>
</evidence>
<dbReference type="PANTHER" id="PTHR11931">
    <property type="entry name" value="PHOSPHOGLYCERATE MUTASE"/>
    <property type="match status" value="1"/>
</dbReference>
<feature type="binding site" evidence="6">
    <location>
        <begin position="73"/>
        <end position="74"/>
    </location>
    <ligand>
        <name>substrate</name>
    </ligand>
</feature>
<keyword evidence="3" id="KW-0324">Glycolysis</keyword>
<evidence type="ECO:0000313" key="9">
    <source>
        <dbReference type="Proteomes" id="UP000095751"/>
    </source>
</evidence>
<feature type="binding site" evidence="6">
    <location>
        <begin position="57"/>
        <end position="64"/>
    </location>
    <ligand>
        <name>substrate</name>
    </ligand>
</feature>
<dbReference type="Gene3D" id="3.40.50.1240">
    <property type="entry name" value="Phosphoglycerate mutase-like"/>
    <property type="match status" value="1"/>
</dbReference>
<dbReference type="SMART" id="SM00855">
    <property type="entry name" value="PGAM"/>
    <property type="match status" value="1"/>
</dbReference>
<gene>
    <name evidence="8" type="primary">PGAM10</name>
    <name evidence="8" type="ORF">FRACYDRAFT_250143</name>
</gene>
<comment type="similarity">
    <text evidence="1">Belongs to the phosphoglycerate mutase family. BPG-dependent PGAM subfamily.</text>
</comment>
<dbReference type="OrthoDB" id="354304at2759"/>
<name>A0A1E7ERE4_9STRA</name>
<organism evidence="8 9">
    <name type="scientific">Fragilariopsis cylindrus CCMP1102</name>
    <dbReference type="NCBI Taxonomy" id="635003"/>
    <lineage>
        <taxon>Eukaryota</taxon>
        <taxon>Sar</taxon>
        <taxon>Stramenopiles</taxon>
        <taxon>Ochrophyta</taxon>
        <taxon>Bacillariophyta</taxon>
        <taxon>Bacillariophyceae</taxon>
        <taxon>Bacillariophycidae</taxon>
        <taxon>Bacillariales</taxon>
        <taxon>Bacillariaceae</taxon>
        <taxon>Fragilariopsis</taxon>
    </lineage>
</organism>
<dbReference type="EC" id="5.4.2.11" evidence="2"/>
<dbReference type="EMBL" id="KV784381">
    <property type="protein sequence ID" value="OEU08396.1"/>
    <property type="molecule type" value="Genomic_DNA"/>
</dbReference>
<dbReference type="Pfam" id="PF00300">
    <property type="entry name" value="His_Phos_1"/>
    <property type="match status" value="2"/>
</dbReference>
<keyword evidence="4" id="KW-0413">Isomerase</keyword>
<evidence type="ECO:0000256" key="7">
    <source>
        <dbReference type="PIRSR" id="PIRSR613078-3"/>
    </source>
</evidence>
<dbReference type="InterPro" id="IPR029033">
    <property type="entry name" value="His_PPase_superfam"/>
</dbReference>
<dbReference type="GO" id="GO:0006096">
    <property type="term" value="P:glycolytic process"/>
    <property type="evidence" value="ECO:0007669"/>
    <property type="project" value="UniProtKB-KW"/>
</dbReference>